<dbReference type="Proteomes" id="UP000078428">
    <property type="component" value="Unassembled WGS sequence"/>
</dbReference>
<proteinExistence type="predicted"/>
<dbReference type="STRING" id="1285242.A6A04_04040"/>
<dbReference type="RefSeq" id="WP_068493782.1">
    <property type="nucleotide sequence ID" value="NZ_LWQT01000066.1"/>
</dbReference>
<gene>
    <name evidence="1" type="ORF">A6A04_04040</name>
</gene>
<reference evidence="1 2" key="1">
    <citation type="submission" date="2016-04" db="EMBL/GenBank/DDBJ databases">
        <title>Draft genome sequence of freshwater magnetotactic bacteria Magnetospirillum marisnigri SP-1 and Magnetospirillum moscoviense BB-1.</title>
        <authorList>
            <person name="Koziaeva V."/>
            <person name="Dziuba M.V."/>
            <person name="Ivanov T.M."/>
            <person name="Kuznetsov B."/>
            <person name="Grouzdev D.S."/>
        </authorList>
    </citation>
    <scope>NUCLEOTIDE SEQUENCE [LARGE SCALE GENOMIC DNA]</scope>
    <source>
        <strain evidence="1 2">SP-1</strain>
    </source>
</reference>
<dbReference type="OrthoDB" id="7326408at2"/>
<evidence type="ECO:0000313" key="1">
    <source>
        <dbReference type="EMBL" id="OAN49294.1"/>
    </source>
</evidence>
<name>A0A178MMY3_9PROT</name>
<keyword evidence="2" id="KW-1185">Reference proteome</keyword>
<organism evidence="1 2">
    <name type="scientific">Paramagnetospirillum marisnigri</name>
    <dbReference type="NCBI Taxonomy" id="1285242"/>
    <lineage>
        <taxon>Bacteria</taxon>
        <taxon>Pseudomonadati</taxon>
        <taxon>Pseudomonadota</taxon>
        <taxon>Alphaproteobacteria</taxon>
        <taxon>Rhodospirillales</taxon>
        <taxon>Magnetospirillaceae</taxon>
        <taxon>Paramagnetospirillum</taxon>
    </lineage>
</organism>
<sequence>MADDVLVLNELTALSLFLRVRRGEAPRLLLIDPILPPLRPLLDRLWTWARGRGARLLIEDYPEHRQEWSYPTLIFTDNVLEVIEPWQGEHFRFDAADRDERHGIALKLLATMFMFRRYMAAFLINKHVGLTGAKVIGLSPEITGLARAWFGAQALAGVSPARLPNRLLTWPLALAGWLSALALVLTRLRSEVTPKPVFVMADQNNDWRDLELYRAFAKGGELLVVMRNAEIAAQARDKFKEWPYCLPGDGAYDPRGAWEAALDASRDAFDIWRRWGGLAPALFWEMALLPWRRVKLRALFNRFRPRYFWARDDYNVDHVLRRQELNRVGAQQWGLNHAVQGITIKMPQLRHVSMDRYFTIGSAFHPYFKDTWKVDALHAIGSFAFTEQHFKAPIRTSSDILFMARFAIGNAEFIRAVRLAAQAFPDRRIALQVKSGYPHDELIPAFIEDCRRGLANVAHVTDPVYDLVLRADMIISDPSTIIAEALQLGIPTAMIDVIPGQKLSIFREFPGLCLTTAEAVVERLKAWIDGTEVFDSSRYDTLVNLDKRPYHEMVCEKMPELNGDIAKASP</sequence>
<protein>
    <submittedName>
        <fullName evidence="1">Uncharacterized protein</fullName>
    </submittedName>
</protein>
<dbReference type="AlphaFoldDB" id="A0A178MMY3"/>
<dbReference type="Gene3D" id="3.40.50.2000">
    <property type="entry name" value="Glycogen Phosphorylase B"/>
    <property type="match status" value="1"/>
</dbReference>
<comment type="caution">
    <text evidence="1">The sequence shown here is derived from an EMBL/GenBank/DDBJ whole genome shotgun (WGS) entry which is preliminary data.</text>
</comment>
<accession>A0A178MMY3</accession>
<dbReference type="EMBL" id="LWQT01000066">
    <property type="protein sequence ID" value="OAN49294.1"/>
    <property type="molecule type" value="Genomic_DNA"/>
</dbReference>
<dbReference type="SUPFAM" id="SSF53756">
    <property type="entry name" value="UDP-Glycosyltransferase/glycogen phosphorylase"/>
    <property type="match status" value="1"/>
</dbReference>
<evidence type="ECO:0000313" key="2">
    <source>
        <dbReference type="Proteomes" id="UP000078428"/>
    </source>
</evidence>